<dbReference type="InterPro" id="IPR028098">
    <property type="entry name" value="Glyco_trans_4-like_N"/>
</dbReference>
<dbReference type="SUPFAM" id="SSF53756">
    <property type="entry name" value="UDP-Glycosyltransferase/glycogen phosphorylase"/>
    <property type="match status" value="1"/>
</dbReference>
<dbReference type="KEGG" id="gfe:Gferi_19535"/>
<dbReference type="Pfam" id="PF00534">
    <property type="entry name" value="Glycos_transf_1"/>
    <property type="match status" value="1"/>
</dbReference>
<sequence length="383" mass="43730">MKIALICTEKLPVPPVSGGAIQIYINNIVPILSEHHEITVISLKNNKMSDNEKVGNVQYLRVKGKTADEYIKNIINTIADEYDLIHVFNRPLWILRLKSAFPNAKFSLSLHNEMFTTKKINKERAKKCINYCEFITTVSQFIADELKRMYPESEEKLHTVYSAADLKEFIPPWFNEAKENSRKMREALDLTDSKIILFVGRFSPKKGPHILLKAVQKVMEVYSNTAVIMVGSKWYGGNITDDFGRELHQISSNLNGKVIFTGFLPPSEVPKYFQAADIFVCASQWREPLARVHYEAMASGLPIITTARGGNAEVIEENVNGFVIHEYNNSEVMADKIMYLLEHPDIAEKMGGMSRKLAEEKYNWNRVAQQLLELFNQVKSYSN</sequence>
<accession>A0A1D8GKV0</accession>
<evidence type="ECO:0000259" key="1">
    <source>
        <dbReference type="Pfam" id="PF00534"/>
    </source>
</evidence>
<dbReference type="STRING" id="1424294.Gferi_19535"/>
<dbReference type="Pfam" id="PF13439">
    <property type="entry name" value="Glyco_transf_4"/>
    <property type="match status" value="1"/>
</dbReference>
<dbReference type="GO" id="GO:0016757">
    <property type="term" value="F:glycosyltransferase activity"/>
    <property type="evidence" value="ECO:0007669"/>
    <property type="project" value="InterPro"/>
</dbReference>
<protein>
    <recommendedName>
        <fullName evidence="5">Glycosyl transferase family 1</fullName>
    </recommendedName>
</protein>
<dbReference type="CDD" id="cd03801">
    <property type="entry name" value="GT4_PimA-like"/>
    <property type="match status" value="1"/>
</dbReference>
<feature type="domain" description="Glycosyl transferase family 1" evidence="1">
    <location>
        <begin position="183"/>
        <end position="354"/>
    </location>
</feature>
<evidence type="ECO:0000313" key="4">
    <source>
        <dbReference type="Proteomes" id="UP000095743"/>
    </source>
</evidence>
<keyword evidence="4" id="KW-1185">Reference proteome</keyword>
<evidence type="ECO:0008006" key="5">
    <source>
        <dbReference type="Google" id="ProtNLM"/>
    </source>
</evidence>
<name>A0A1D8GKV0_9FIRM</name>
<reference evidence="3 4" key="1">
    <citation type="submission" date="2016-09" db="EMBL/GenBank/DDBJ databases">
        <title>Genomic analysis reveals versatility of anaerobic energy metabolism of Geosporobacter ferrireducens IRF9 of phylum Firmicutes.</title>
        <authorList>
            <person name="Kim S.-J."/>
        </authorList>
    </citation>
    <scope>NUCLEOTIDE SEQUENCE [LARGE SCALE GENOMIC DNA]</scope>
    <source>
        <strain evidence="3 4">IRF9</strain>
    </source>
</reference>
<evidence type="ECO:0000259" key="2">
    <source>
        <dbReference type="Pfam" id="PF13439"/>
    </source>
</evidence>
<dbReference type="PANTHER" id="PTHR12526:SF638">
    <property type="entry name" value="SPORE COAT PROTEIN SA"/>
    <property type="match status" value="1"/>
</dbReference>
<proteinExistence type="predicted"/>
<organism evidence="3 4">
    <name type="scientific">Geosporobacter ferrireducens</name>
    <dbReference type="NCBI Taxonomy" id="1424294"/>
    <lineage>
        <taxon>Bacteria</taxon>
        <taxon>Bacillati</taxon>
        <taxon>Bacillota</taxon>
        <taxon>Clostridia</taxon>
        <taxon>Peptostreptococcales</taxon>
        <taxon>Thermotaleaceae</taxon>
        <taxon>Geosporobacter</taxon>
    </lineage>
</organism>
<gene>
    <name evidence="3" type="ORF">Gferi_19535</name>
</gene>
<dbReference type="AlphaFoldDB" id="A0A1D8GKV0"/>
<dbReference type="Proteomes" id="UP000095743">
    <property type="component" value="Chromosome"/>
</dbReference>
<dbReference type="InterPro" id="IPR001296">
    <property type="entry name" value="Glyco_trans_1"/>
</dbReference>
<dbReference type="Gene3D" id="3.40.50.2000">
    <property type="entry name" value="Glycogen Phosphorylase B"/>
    <property type="match status" value="2"/>
</dbReference>
<dbReference type="RefSeq" id="WP_069979478.1">
    <property type="nucleotide sequence ID" value="NZ_CP017269.1"/>
</dbReference>
<dbReference type="EMBL" id="CP017269">
    <property type="protein sequence ID" value="AOT71530.1"/>
    <property type="molecule type" value="Genomic_DNA"/>
</dbReference>
<dbReference type="OrthoDB" id="9795068at2"/>
<dbReference type="PANTHER" id="PTHR12526">
    <property type="entry name" value="GLYCOSYLTRANSFERASE"/>
    <property type="match status" value="1"/>
</dbReference>
<feature type="domain" description="Glycosyltransferase subfamily 4-like N-terminal" evidence="2">
    <location>
        <begin position="24"/>
        <end position="167"/>
    </location>
</feature>
<evidence type="ECO:0000313" key="3">
    <source>
        <dbReference type="EMBL" id="AOT71530.1"/>
    </source>
</evidence>